<dbReference type="Gene3D" id="3.30.70.270">
    <property type="match status" value="2"/>
</dbReference>
<dbReference type="GO" id="GO:0004523">
    <property type="term" value="F:RNA-DNA hybrid ribonuclease activity"/>
    <property type="evidence" value="ECO:0007669"/>
    <property type="project" value="InterPro"/>
</dbReference>
<dbReference type="PANTHER" id="PTHR33064">
    <property type="entry name" value="POL PROTEIN"/>
    <property type="match status" value="1"/>
</dbReference>
<dbReference type="SUPFAM" id="SSF56672">
    <property type="entry name" value="DNA/RNA polymerases"/>
    <property type="match status" value="1"/>
</dbReference>
<feature type="domain" description="Reverse transcriptase" evidence="2">
    <location>
        <begin position="30"/>
        <end position="237"/>
    </location>
</feature>
<comment type="caution">
    <text evidence="3">The sequence shown here is derived from an EMBL/GenBank/DDBJ whole genome shotgun (WGS) entry which is preliminary data.</text>
</comment>
<reference evidence="4" key="1">
    <citation type="submission" date="2017-03" db="EMBL/GenBank/DDBJ databases">
        <title>Phytopthora megakarya and P. palmivora, two closely related causual agents of cacao black pod achieved similar genome size and gene model numbers by different mechanisms.</title>
        <authorList>
            <person name="Ali S."/>
            <person name="Shao J."/>
            <person name="Larry D.J."/>
            <person name="Kronmiller B."/>
            <person name="Shen D."/>
            <person name="Strem M.D."/>
            <person name="Melnick R.L."/>
            <person name="Guiltinan M.J."/>
            <person name="Tyler B.M."/>
            <person name="Meinhardt L.W."/>
            <person name="Bailey B.A."/>
        </authorList>
    </citation>
    <scope>NUCLEOTIDE SEQUENCE [LARGE SCALE GENOMIC DNA]</scope>
    <source>
        <strain evidence="4">zdho120</strain>
    </source>
</reference>
<dbReference type="Proteomes" id="UP000198211">
    <property type="component" value="Unassembled WGS sequence"/>
</dbReference>
<dbReference type="Pfam" id="PF13456">
    <property type="entry name" value="RVT_3"/>
    <property type="match status" value="1"/>
</dbReference>
<dbReference type="CDD" id="cd09279">
    <property type="entry name" value="RNase_HI_like"/>
    <property type="match status" value="1"/>
</dbReference>
<protein>
    <submittedName>
        <fullName evidence="3">Reverse transcriptase</fullName>
    </submittedName>
</protein>
<organism evidence="3 4">
    <name type="scientific">Phytophthora megakarya</name>
    <dbReference type="NCBI Taxonomy" id="4795"/>
    <lineage>
        <taxon>Eukaryota</taxon>
        <taxon>Sar</taxon>
        <taxon>Stramenopiles</taxon>
        <taxon>Oomycota</taxon>
        <taxon>Peronosporomycetes</taxon>
        <taxon>Peronosporales</taxon>
        <taxon>Peronosporaceae</taxon>
        <taxon>Phytophthora</taxon>
    </lineage>
</organism>
<dbReference type="SUPFAM" id="SSF53098">
    <property type="entry name" value="Ribonuclease H-like"/>
    <property type="match status" value="1"/>
</dbReference>
<dbReference type="InterPro" id="IPR002156">
    <property type="entry name" value="RNaseH_domain"/>
</dbReference>
<feature type="region of interest" description="Disordered" evidence="1">
    <location>
        <begin position="350"/>
        <end position="372"/>
    </location>
</feature>
<evidence type="ECO:0000313" key="4">
    <source>
        <dbReference type="Proteomes" id="UP000198211"/>
    </source>
</evidence>
<gene>
    <name evidence="3" type="ORF">PHMEG_00029010</name>
</gene>
<name>A0A225V4K2_9STRA</name>
<dbReference type="OrthoDB" id="124464at2759"/>
<dbReference type="InterPro" id="IPR000477">
    <property type="entry name" value="RT_dom"/>
</dbReference>
<proteinExistence type="predicted"/>
<dbReference type="InterPro" id="IPR043128">
    <property type="entry name" value="Rev_trsase/Diguanyl_cyclase"/>
</dbReference>
<dbReference type="Gene3D" id="3.10.10.10">
    <property type="entry name" value="HIV Type 1 Reverse Transcriptase, subunit A, domain 1"/>
    <property type="match status" value="1"/>
</dbReference>
<dbReference type="InterPro" id="IPR043502">
    <property type="entry name" value="DNA/RNA_pol_sf"/>
</dbReference>
<dbReference type="EMBL" id="NBNE01008061">
    <property type="protein sequence ID" value="OWY99908.1"/>
    <property type="molecule type" value="Genomic_DNA"/>
</dbReference>
<evidence type="ECO:0000256" key="1">
    <source>
        <dbReference type="SAM" id="MobiDB-lite"/>
    </source>
</evidence>
<dbReference type="PROSITE" id="PS50878">
    <property type="entry name" value="RT_POL"/>
    <property type="match status" value="1"/>
</dbReference>
<dbReference type="InterPro" id="IPR012337">
    <property type="entry name" value="RNaseH-like_sf"/>
</dbReference>
<dbReference type="GO" id="GO:0003676">
    <property type="term" value="F:nucleic acid binding"/>
    <property type="evidence" value="ECO:0007669"/>
    <property type="project" value="InterPro"/>
</dbReference>
<keyword evidence="3" id="KW-0548">Nucleotidyltransferase</keyword>
<keyword evidence="3" id="KW-0808">Transferase</keyword>
<dbReference type="InterPro" id="IPR036397">
    <property type="entry name" value="RNaseH_sf"/>
</dbReference>
<dbReference type="Gene3D" id="3.30.420.10">
    <property type="entry name" value="Ribonuclease H-like superfamily/Ribonuclease H"/>
    <property type="match status" value="1"/>
</dbReference>
<keyword evidence="3" id="KW-0695">RNA-directed DNA polymerase</keyword>
<keyword evidence="4" id="KW-1185">Reference proteome</keyword>
<evidence type="ECO:0000259" key="2">
    <source>
        <dbReference type="PROSITE" id="PS50878"/>
    </source>
</evidence>
<dbReference type="PANTHER" id="PTHR33064:SF37">
    <property type="entry name" value="RIBONUCLEASE H"/>
    <property type="match status" value="1"/>
</dbReference>
<accession>A0A225V4K2</accession>
<dbReference type="CDD" id="cd01647">
    <property type="entry name" value="RT_LTR"/>
    <property type="match status" value="1"/>
</dbReference>
<dbReference type="Pfam" id="PF00078">
    <property type="entry name" value="RVT_1"/>
    <property type="match status" value="1"/>
</dbReference>
<dbReference type="AlphaFoldDB" id="A0A225V4K2"/>
<evidence type="ECO:0000313" key="3">
    <source>
        <dbReference type="EMBL" id="OWY99908.1"/>
    </source>
</evidence>
<sequence length="809" mass="90853">MGNAKPIALQTRKVPIRFREKVTGLIKGLLAAEIIRPSTSPWASPIVIVRKSKGVDVRLCIDYKLVNSLTRLMVYPMPLISYLLEDLDKTLWYCSLDMTIGFWVVPMTDRAREISAFITPFGLFEWSRVPFGLNNAPQIYQRLVENALYGILKISQAGDAGATTDVFQTGIADDPARESVLGRRSYIDDIMIAAGSWDQKCQRVEDLLEASDKWNMSISVAKRFWGMDKVRYLGHRVSIGGLKANPKDLKSLTDLPFPGSLRSMQSFLGSLNYYSRFIEDYAIYASVFYEFREVEFAEREKRSDLREIMDLNDLIPRDHSSPELKLTGPVDERWIRAHRAFITLKTRRPQSSAISTRRERRTRRDLPPGGIRQSHLEDELVELQCDREGGVGVAEDLGSLLQFASRTRDPGPNEAFHVGLAVQVDGIAGSPRTMVHPPGLVDARDHEVHDEILGAIAASITPRAKIDDALTEIAPRKEPKRRIQAPIPTVDRDEELWVISFDGSARVKRGGGAFSAIVWSRPGWEVVKARSGYLESLTVNEAEYNSLILGLNMLESLDLCGDSNLVIRQVRGEIESKAPGLTLLKRKALHRLRKWSDHELVHVKRDWNGSADSLASAALQRQGGIEVQEMPGYQDLVTLNRLDEILIPKTENPVVRVAAVTTRAGQARSPAGVMKEDLIREIRVDRIKQAQEEEVWIAGMKKYLSGSIADLTQAEARSYGKLAADYEVDEQDPLFYCPPTPRSGDDRDRLMRLVVPKTLQSDVSHLEDIMEWGEPTSGSGITSTGGDYTGLFSDMWESVWIVKQENENR</sequence>
<dbReference type="GO" id="GO:0003964">
    <property type="term" value="F:RNA-directed DNA polymerase activity"/>
    <property type="evidence" value="ECO:0007669"/>
    <property type="project" value="UniProtKB-KW"/>
</dbReference>
<dbReference type="InterPro" id="IPR051320">
    <property type="entry name" value="Viral_Replic_Matur_Polypro"/>
</dbReference>